<evidence type="ECO:0000256" key="3">
    <source>
        <dbReference type="ARBA" id="ARBA00022475"/>
    </source>
</evidence>
<keyword evidence="20" id="KW-1185">Reference proteome</keyword>
<dbReference type="Proteomes" id="UP000324091">
    <property type="component" value="Chromosome 15"/>
</dbReference>
<evidence type="ECO:0000256" key="14">
    <source>
        <dbReference type="ARBA" id="ARBA00037874"/>
    </source>
</evidence>
<dbReference type="GO" id="GO:0001540">
    <property type="term" value="F:amyloid-beta binding"/>
    <property type="evidence" value="ECO:0007669"/>
    <property type="project" value="TreeGrafter"/>
</dbReference>
<keyword evidence="9 16" id="KW-0472">Membrane</keyword>
<dbReference type="InterPro" id="IPR040145">
    <property type="entry name" value="ITM2"/>
</dbReference>
<keyword evidence="12" id="KW-0458">Lysosome</keyword>
<dbReference type="EMBL" id="RHFK02000007">
    <property type="protein sequence ID" value="TWW73932.1"/>
    <property type="molecule type" value="Genomic_DNA"/>
</dbReference>
<evidence type="ECO:0000259" key="18">
    <source>
        <dbReference type="PROSITE" id="PS50869"/>
    </source>
</evidence>
<dbReference type="SMART" id="SM01039">
    <property type="entry name" value="BRICHOS"/>
    <property type="match status" value="1"/>
</dbReference>
<dbReference type="AlphaFoldDB" id="A0A5C6P2C9"/>
<keyword evidence="8 16" id="KW-1133">Transmembrane helix</keyword>
<evidence type="ECO:0000256" key="6">
    <source>
        <dbReference type="ARBA" id="ARBA00022692"/>
    </source>
</evidence>
<keyword evidence="3 16" id="KW-1003">Cell membrane</keyword>
<comment type="subunit">
    <text evidence="15">Interacts with BACE1. Interacts with APP. Interacts with STMN2.</text>
</comment>
<keyword evidence="5" id="KW-0165">Cleavage on pair of basic residues</keyword>
<dbReference type="GO" id="GO:0005886">
    <property type="term" value="C:plasma membrane"/>
    <property type="evidence" value="ECO:0007669"/>
    <property type="project" value="UniProtKB-SubCell"/>
</dbReference>
<keyword evidence="10" id="KW-1015">Disulfide bond</keyword>
<feature type="compositionally biased region" description="Basic and acidic residues" evidence="17">
    <location>
        <begin position="226"/>
        <end position="241"/>
    </location>
</feature>
<feature type="region of interest" description="Disordered" evidence="17">
    <location>
        <begin position="222"/>
        <end position="241"/>
    </location>
</feature>
<evidence type="ECO:0000256" key="4">
    <source>
        <dbReference type="ARBA" id="ARBA00022553"/>
    </source>
</evidence>
<gene>
    <name evidence="19" type="ORF">D4764_15G0013280</name>
</gene>
<dbReference type="GO" id="GO:0042985">
    <property type="term" value="P:negative regulation of amyloid precursor protein biosynthetic process"/>
    <property type="evidence" value="ECO:0007669"/>
    <property type="project" value="TreeGrafter"/>
</dbReference>
<evidence type="ECO:0000256" key="5">
    <source>
        <dbReference type="ARBA" id="ARBA00022685"/>
    </source>
</evidence>
<evidence type="ECO:0000256" key="7">
    <source>
        <dbReference type="ARBA" id="ARBA00022968"/>
    </source>
</evidence>
<evidence type="ECO:0000256" key="12">
    <source>
        <dbReference type="ARBA" id="ARBA00023228"/>
    </source>
</evidence>
<feature type="region of interest" description="Disordered" evidence="17">
    <location>
        <begin position="259"/>
        <end position="307"/>
    </location>
</feature>
<dbReference type="PANTHER" id="PTHR10962:SF5">
    <property type="entry name" value="INTEGRAL MEMBRANE PROTEIN 2C"/>
    <property type="match status" value="1"/>
</dbReference>
<dbReference type="PROSITE" id="PS50869">
    <property type="entry name" value="BRICHOS"/>
    <property type="match status" value="1"/>
</dbReference>
<name>A0A5C6P2C9_9TELE</name>
<evidence type="ECO:0000256" key="16">
    <source>
        <dbReference type="RuleBase" id="RU367061"/>
    </source>
</evidence>
<dbReference type="GO" id="GO:0070062">
    <property type="term" value="C:extracellular exosome"/>
    <property type="evidence" value="ECO:0007669"/>
    <property type="project" value="TreeGrafter"/>
</dbReference>
<evidence type="ECO:0000256" key="13">
    <source>
        <dbReference type="ARBA" id="ARBA00037782"/>
    </source>
</evidence>
<comment type="function">
    <text evidence="13">Negative regulator of amyloid-beta peptide production. May inhibit the processing of APP by blocking its access to alpha- and beta-secretase. Binding to the beta-secretase-cleaved APP C-terminal fragment is negligible, suggesting that ITM2C is a poor gamma-secretase cleavage inhibitor. May play a role in TNF-induced cell death and neuronal differentiation.</text>
</comment>
<accession>A0A5C6P2C9</accession>
<evidence type="ECO:0000256" key="10">
    <source>
        <dbReference type="ARBA" id="ARBA00023157"/>
    </source>
</evidence>
<proteinExistence type="inferred from homology"/>
<keyword evidence="7 16" id="KW-0735">Signal-anchor</keyword>
<dbReference type="InterPro" id="IPR007084">
    <property type="entry name" value="BRICHOS_dom"/>
</dbReference>
<reference evidence="19 20" key="1">
    <citation type="submission" date="2019-04" db="EMBL/GenBank/DDBJ databases">
        <title>Chromosome genome assembly for Takifugu flavidus.</title>
        <authorList>
            <person name="Xiao S."/>
        </authorList>
    </citation>
    <scope>NUCLEOTIDE SEQUENCE [LARGE SCALE GENOMIC DNA]</scope>
    <source>
        <strain evidence="19">HTHZ2018</strain>
        <tissue evidence="19">Muscle</tissue>
    </source>
</reference>
<sequence length="307" mass="35281">MVKITFQPVSAQKPEKDVDGEQIRIPQASEQLVLPVSPKRQFPTGLCCLTLGLVVLTSVLVTASVYIYRHYSTAQQIPEDSLFHCRIVYEDSIYAPLRGRQELEENVGIYLDDNYEQISVPVPHFGGSDPADIIHDFQRGLTAYHDIALDKCYITELNTTTVMPPRSLWELLVNVKRGTYLPQTYIVQEEMMVTGRVRNMRQLGPFIHRLCYGKDTYRLRRRSQRRRECTPRQHDPRSHEQLAFRPPCGAYVVARKTRHGEAGGEDVPQHPSLREHVRGRNCDLRQSLNPRRKSQPSNSDADSKPYL</sequence>
<evidence type="ECO:0000256" key="11">
    <source>
        <dbReference type="ARBA" id="ARBA00023180"/>
    </source>
</evidence>
<feature type="domain" description="BRICHOS" evidence="18">
    <location>
        <begin position="125"/>
        <end position="219"/>
    </location>
</feature>
<evidence type="ECO:0000313" key="19">
    <source>
        <dbReference type="EMBL" id="TWW73932.1"/>
    </source>
</evidence>
<evidence type="ECO:0000256" key="1">
    <source>
        <dbReference type="ARBA" id="ARBA00004401"/>
    </source>
</evidence>
<protein>
    <recommendedName>
        <fullName evidence="16">Integral membrane protein 2</fullName>
    </recommendedName>
</protein>
<comment type="similarity">
    <text evidence="2 16">Belongs to the ITM2 family.</text>
</comment>
<dbReference type="Pfam" id="PF04089">
    <property type="entry name" value="BRICHOS"/>
    <property type="match status" value="1"/>
</dbReference>
<dbReference type="PANTHER" id="PTHR10962">
    <property type="entry name" value="INTEGRAL TRANSMEMBRANE PROTEIN 2"/>
    <property type="match status" value="1"/>
</dbReference>
<dbReference type="GO" id="GO:0005794">
    <property type="term" value="C:Golgi apparatus"/>
    <property type="evidence" value="ECO:0007669"/>
    <property type="project" value="TreeGrafter"/>
</dbReference>
<comment type="subcellular location">
    <subcellularLocation>
        <location evidence="1">Cell membrane</location>
        <topology evidence="1">Single-pass type II membrane protein</topology>
    </subcellularLocation>
    <subcellularLocation>
        <location evidence="14">Lysosome membrane</location>
        <topology evidence="14">Single-pass type II membrane protein</topology>
    </subcellularLocation>
    <subcellularLocation>
        <location evidence="16">Membrane</location>
        <topology evidence="16">Single-pass type II membrane protein</topology>
    </subcellularLocation>
</comment>
<feature type="compositionally biased region" description="Polar residues" evidence="17">
    <location>
        <begin position="284"/>
        <end position="300"/>
    </location>
</feature>
<keyword evidence="6 16" id="KW-0812">Transmembrane</keyword>
<feature type="transmembrane region" description="Helical" evidence="16">
    <location>
        <begin position="42"/>
        <end position="68"/>
    </location>
</feature>
<dbReference type="GO" id="GO:0005765">
    <property type="term" value="C:lysosomal membrane"/>
    <property type="evidence" value="ECO:0007669"/>
    <property type="project" value="UniProtKB-SubCell"/>
</dbReference>
<keyword evidence="4" id="KW-0597">Phosphoprotein</keyword>
<evidence type="ECO:0000313" key="20">
    <source>
        <dbReference type="Proteomes" id="UP000324091"/>
    </source>
</evidence>
<evidence type="ECO:0000256" key="17">
    <source>
        <dbReference type="SAM" id="MobiDB-lite"/>
    </source>
</evidence>
<evidence type="ECO:0000256" key="9">
    <source>
        <dbReference type="ARBA" id="ARBA00023136"/>
    </source>
</evidence>
<keyword evidence="11" id="KW-0325">Glycoprotein</keyword>
<evidence type="ECO:0000256" key="2">
    <source>
        <dbReference type="ARBA" id="ARBA00006794"/>
    </source>
</evidence>
<evidence type="ECO:0000256" key="8">
    <source>
        <dbReference type="ARBA" id="ARBA00022989"/>
    </source>
</evidence>
<organism evidence="19 20">
    <name type="scientific">Takifugu flavidus</name>
    <name type="common">sansaifugu</name>
    <dbReference type="NCBI Taxonomy" id="433684"/>
    <lineage>
        <taxon>Eukaryota</taxon>
        <taxon>Metazoa</taxon>
        <taxon>Chordata</taxon>
        <taxon>Craniata</taxon>
        <taxon>Vertebrata</taxon>
        <taxon>Euteleostomi</taxon>
        <taxon>Actinopterygii</taxon>
        <taxon>Neopterygii</taxon>
        <taxon>Teleostei</taxon>
        <taxon>Neoteleostei</taxon>
        <taxon>Acanthomorphata</taxon>
        <taxon>Eupercaria</taxon>
        <taxon>Tetraodontiformes</taxon>
        <taxon>Tetradontoidea</taxon>
        <taxon>Tetraodontidae</taxon>
        <taxon>Takifugu</taxon>
    </lineage>
</organism>
<comment type="caution">
    <text evidence="19">The sequence shown here is derived from an EMBL/GenBank/DDBJ whole genome shotgun (WGS) entry which is preliminary data.</text>
</comment>
<evidence type="ECO:0000256" key="15">
    <source>
        <dbReference type="ARBA" id="ARBA00038611"/>
    </source>
</evidence>
<feature type="compositionally biased region" description="Basic and acidic residues" evidence="17">
    <location>
        <begin position="272"/>
        <end position="283"/>
    </location>
</feature>